<evidence type="ECO:0000256" key="8">
    <source>
        <dbReference type="RuleBase" id="RU367037"/>
    </source>
</evidence>
<evidence type="ECO:0000256" key="1">
    <source>
        <dbReference type="ARBA" id="ARBA00001917"/>
    </source>
</evidence>
<proteinExistence type="inferred from homology"/>
<dbReference type="InterPro" id="IPR050619">
    <property type="entry name" value="Flavodoxin"/>
</dbReference>
<evidence type="ECO:0000256" key="4">
    <source>
        <dbReference type="ARBA" id="ARBA00022448"/>
    </source>
</evidence>
<dbReference type="GO" id="GO:0016651">
    <property type="term" value="F:oxidoreductase activity, acting on NAD(P)H"/>
    <property type="evidence" value="ECO:0007669"/>
    <property type="project" value="UniProtKB-ARBA"/>
</dbReference>
<dbReference type="OrthoDB" id="9790745at2"/>
<dbReference type="PROSITE" id="PS00201">
    <property type="entry name" value="FLAVODOXIN"/>
    <property type="match status" value="1"/>
</dbReference>
<dbReference type="EMBL" id="QYZD01000007">
    <property type="protein sequence ID" value="RJG24327.1"/>
    <property type="molecule type" value="Genomic_DNA"/>
</dbReference>
<keyword evidence="5 8" id="KW-0285">Flavoprotein</keyword>
<dbReference type="NCBIfam" id="NF005216">
    <property type="entry name" value="PRK06703.1"/>
    <property type="match status" value="1"/>
</dbReference>
<keyword evidence="7 8" id="KW-0249">Electron transport</keyword>
<dbReference type="InterPro" id="IPR008254">
    <property type="entry name" value="Flavodoxin/NO_synth"/>
</dbReference>
<comment type="cofactor">
    <cofactor evidence="1 8">
        <name>FMN</name>
        <dbReference type="ChEBI" id="CHEBI:58210"/>
    </cofactor>
</comment>
<evidence type="ECO:0000256" key="3">
    <source>
        <dbReference type="ARBA" id="ARBA00005267"/>
    </source>
</evidence>
<keyword evidence="6 8" id="KW-0288">FMN</keyword>
<dbReference type="NCBIfam" id="NF005246">
    <property type="entry name" value="PRK06756.1"/>
    <property type="match status" value="1"/>
</dbReference>
<accession>A0A3A3GIE0</accession>
<dbReference type="Gene3D" id="3.40.50.360">
    <property type="match status" value="1"/>
</dbReference>
<sequence>MAKIILIYASMSGNTEEMADAIAAGVREAGEDLAVMEVMDANAADLSGYDGILLGAYTWGDGELPYEFLDFYDDMEDLDLSGTHAAVFGSCDSCYAQVGKAVDILMDRLRELGSDIVQDGLKVELTPSDSDRELCREFGRNFAKSVVQGKALQQ</sequence>
<dbReference type="GO" id="GO:0009055">
    <property type="term" value="F:electron transfer activity"/>
    <property type="evidence" value="ECO:0007669"/>
    <property type="project" value="UniProtKB-UniRule"/>
</dbReference>
<evidence type="ECO:0000256" key="6">
    <source>
        <dbReference type="ARBA" id="ARBA00022643"/>
    </source>
</evidence>
<comment type="caution">
    <text evidence="10">The sequence shown here is derived from an EMBL/GenBank/DDBJ whole genome shotgun (WGS) entry which is preliminary data.</text>
</comment>
<dbReference type="Pfam" id="PF00258">
    <property type="entry name" value="Flavodoxin_1"/>
    <property type="match status" value="1"/>
</dbReference>
<dbReference type="PANTHER" id="PTHR42809:SF1">
    <property type="entry name" value="FLAVODOXIN 1"/>
    <property type="match status" value="1"/>
</dbReference>
<evidence type="ECO:0000313" key="11">
    <source>
        <dbReference type="Proteomes" id="UP000266177"/>
    </source>
</evidence>
<organism evidence="10 11">
    <name type="scientific">Paenibacillus thiaminolyticus</name>
    <name type="common">Bacillus thiaminolyticus</name>
    <dbReference type="NCBI Taxonomy" id="49283"/>
    <lineage>
        <taxon>Bacteria</taxon>
        <taxon>Bacillati</taxon>
        <taxon>Bacillota</taxon>
        <taxon>Bacilli</taxon>
        <taxon>Bacillales</taxon>
        <taxon>Paenibacillaceae</taxon>
        <taxon>Paenibacillus</taxon>
    </lineage>
</organism>
<dbReference type="NCBIfam" id="TIGR01753">
    <property type="entry name" value="flav_short"/>
    <property type="match status" value="1"/>
</dbReference>
<comment type="function">
    <text evidence="2 8">Low-potential electron donor to a number of redox enzymes.</text>
</comment>
<keyword evidence="4 8" id="KW-0813">Transport</keyword>
<comment type="similarity">
    <text evidence="3 8">Belongs to the flavodoxin family.</text>
</comment>
<reference evidence="10 11" key="1">
    <citation type="submission" date="2018-09" db="EMBL/GenBank/DDBJ databases">
        <title>Paenibacillus SK2017-BO5.</title>
        <authorList>
            <person name="Piskunova J.V."/>
            <person name="Dubiley S.A."/>
            <person name="Severinov K.V."/>
        </authorList>
    </citation>
    <scope>NUCLEOTIDE SEQUENCE [LARGE SCALE GENOMIC DNA]</scope>
    <source>
        <strain evidence="10 11">BO5</strain>
    </source>
</reference>
<evidence type="ECO:0000256" key="7">
    <source>
        <dbReference type="ARBA" id="ARBA00022982"/>
    </source>
</evidence>
<evidence type="ECO:0000256" key="5">
    <source>
        <dbReference type="ARBA" id="ARBA00022630"/>
    </source>
</evidence>
<dbReference type="GO" id="GO:0010181">
    <property type="term" value="F:FMN binding"/>
    <property type="evidence" value="ECO:0007669"/>
    <property type="project" value="UniProtKB-UniRule"/>
</dbReference>
<dbReference type="RefSeq" id="WP_119793393.1">
    <property type="nucleotide sequence ID" value="NZ_QYZD01000007.1"/>
</dbReference>
<dbReference type="AlphaFoldDB" id="A0A3A3GIE0"/>
<dbReference type="PROSITE" id="PS50902">
    <property type="entry name" value="FLAVODOXIN_LIKE"/>
    <property type="match status" value="1"/>
</dbReference>
<feature type="domain" description="Flavodoxin-like" evidence="9">
    <location>
        <begin position="4"/>
        <end position="143"/>
    </location>
</feature>
<dbReference type="InterPro" id="IPR001226">
    <property type="entry name" value="Flavodoxin_CS"/>
</dbReference>
<gene>
    <name evidence="10" type="ORF">DQX05_10760</name>
</gene>
<dbReference type="InterPro" id="IPR010087">
    <property type="entry name" value="Flav_short"/>
</dbReference>
<evidence type="ECO:0000256" key="2">
    <source>
        <dbReference type="ARBA" id="ARBA00003297"/>
    </source>
</evidence>
<dbReference type="SUPFAM" id="SSF52218">
    <property type="entry name" value="Flavoproteins"/>
    <property type="match status" value="1"/>
</dbReference>
<dbReference type="Proteomes" id="UP000266177">
    <property type="component" value="Unassembled WGS sequence"/>
</dbReference>
<evidence type="ECO:0000259" key="9">
    <source>
        <dbReference type="PROSITE" id="PS50902"/>
    </source>
</evidence>
<protein>
    <recommendedName>
        <fullName evidence="8">Flavodoxin</fullName>
    </recommendedName>
</protein>
<dbReference type="PANTHER" id="PTHR42809">
    <property type="entry name" value="FLAVODOXIN 2"/>
    <property type="match status" value="1"/>
</dbReference>
<name>A0A3A3GIE0_PANTH</name>
<dbReference type="InterPro" id="IPR029039">
    <property type="entry name" value="Flavoprotein-like_sf"/>
</dbReference>
<evidence type="ECO:0000313" key="10">
    <source>
        <dbReference type="EMBL" id="RJG24327.1"/>
    </source>
</evidence>